<sequence length="460" mass="51255">MPHLKPYPRDSSIYESSSSAANEGRECRVDGCSHKHCYARVGGQKVYSRFCIFHRCQKMLPTEQGYHCPFAKDERDSFCRNHMRCGDYNCLERGEYESEARNLPWFCKAHRCREEGCTSKITNLIHKCCDNHVKCAAPNCPSAPDASQSSSLCARHTCTAPTCPNQASLETNRCSEHAVRVPRRTCKAPNCDKTPRRRGDGSGGFEDECDDHRSSSKCIFAGCGRFRREAGAVPYCHEHGCRVPLCREVRDAPGSIYCFSHRCTMDGCPAYIPSPPPGVAPSSIPVFCHNHACHTPKCPRSRLSLSSLCQDHICARADVKCTREGADGVGSFCAVHECGESGCHNEARFENGFCEERHACVAAGCPRGRIVVRDGEGEGEVPERCLRHERVFWKAEGRREAEEELRTVKEEEQQQQQQRRGREAARRRAESRGSGPARGAAWNGNGGGEGGWYYRGDAHE</sequence>
<reference evidence="2" key="2">
    <citation type="submission" date="2023-06" db="EMBL/GenBank/DDBJ databases">
        <authorList>
            <consortium name="Lawrence Berkeley National Laboratory"/>
            <person name="Haridas S."/>
            <person name="Hensen N."/>
            <person name="Bonometti L."/>
            <person name="Westerberg I."/>
            <person name="Brannstrom I.O."/>
            <person name="Guillou S."/>
            <person name="Cros-Aarteil S."/>
            <person name="Calhoun S."/>
            <person name="Kuo A."/>
            <person name="Mondo S."/>
            <person name="Pangilinan J."/>
            <person name="Riley R."/>
            <person name="Labutti K."/>
            <person name="Andreopoulos B."/>
            <person name="Lipzen A."/>
            <person name="Chen C."/>
            <person name="Yanf M."/>
            <person name="Daum C."/>
            <person name="Ng V."/>
            <person name="Clum A."/>
            <person name="Steindorff A."/>
            <person name="Ohm R."/>
            <person name="Martin F."/>
            <person name="Silar P."/>
            <person name="Natvig D."/>
            <person name="Lalanne C."/>
            <person name="Gautier V."/>
            <person name="Ament-Velasquez S.L."/>
            <person name="Kruys A."/>
            <person name="Hutchinson M.I."/>
            <person name="Powell A.J."/>
            <person name="Barry K."/>
            <person name="Miller A.N."/>
            <person name="Grigoriev I.V."/>
            <person name="Debuchy R."/>
            <person name="Gladieux P."/>
            <person name="Thoren M.H."/>
            <person name="Johannesson H."/>
        </authorList>
    </citation>
    <scope>NUCLEOTIDE SEQUENCE</scope>
    <source>
        <strain evidence="2">CBS 314.62</strain>
    </source>
</reference>
<reference evidence="2" key="1">
    <citation type="journal article" date="2023" name="Mol. Phylogenet. Evol.">
        <title>Genome-scale phylogeny and comparative genomics of the fungal order Sordariales.</title>
        <authorList>
            <person name="Hensen N."/>
            <person name="Bonometti L."/>
            <person name="Westerberg I."/>
            <person name="Brannstrom I.O."/>
            <person name="Guillou S."/>
            <person name="Cros-Aarteil S."/>
            <person name="Calhoun S."/>
            <person name="Haridas S."/>
            <person name="Kuo A."/>
            <person name="Mondo S."/>
            <person name="Pangilinan J."/>
            <person name="Riley R."/>
            <person name="LaButti K."/>
            <person name="Andreopoulos B."/>
            <person name="Lipzen A."/>
            <person name="Chen C."/>
            <person name="Yan M."/>
            <person name="Daum C."/>
            <person name="Ng V."/>
            <person name="Clum A."/>
            <person name="Steindorff A."/>
            <person name="Ohm R.A."/>
            <person name="Martin F."/>
            <person name="Silar P."/>
            <person name="Natvig D.O."/>
            <person name="Lalanne C."/>
            <person name="Gautier V."/>
            <person name="Ament-Velasquez S.L."/>
            <person name="Kruys A."/>
            <person name="Hutchinson M.I."/>
            <person name="Powell A.J."/>
            <person name="Barry K."/>
            <person name="Miller A.N."/>
            <person name="Grigoriev I.V."/>
            <person name="Debuchy R."/>
            <person name="Gladieux P."/>
            <person name="Hiltunen Thoren M."/>
            <person name="Johannesson H."/>
        </authorList>
    </citation>
    <scope>NUCLEOTIDE SEQUENCE</scope>
    <source>
        <strain evidence="2">CBS 314.62</strain>
    </source>
</reference>
<name>A0AAE0WZT9_9PEZI</name>
<evidence type="ECO:0000313" key="2">
    <source>
        <dbReference type="EMBL" id="KAK3681645.1"/>
    </source>
</evidence>
<proteinExistence type="predicted"/>
<organism evidence="2 3">
    <name type="scientific">Podospora appendiculata</name>
    <dbReference type="NCBI Taxonomy" id="314037"/>
    <lineage>
        <taxon>Eukaryota</taxon>
        <taxon>Fungi</taxon>
        <taxon>Dikarya</taxon>
        <taxon>Ascomycota</taxon>
        <taxon>Pezizomycotina</taxon>
        <taxon>Sordariomycetes</taxon>
        <taxon>Sordariomycetidae</taxon>
        <taxon>Sordariales</taxon>
        <taxon>Podosporaceae</taxon>
        <taxon>Podospora</taxon>
    </lineage>
</organism>
<feature type="compositionally biased region" description="Gly residues" evidence="1">
    <location>
        <begin position="444"/>
        <end position="453"/>
    </location>
</feature>
<comment type="caution">
    <text evidence="2">The sequence shown here is derived from an EMBL/GenBank/DDBJ whole genome shotgun (WGS) entry which is preliminary data.</text>
</comment>
<dbReference type="EMBL" id="JAULSO010000006">
    <property type="protein sequence ID" value="KAK3681645.1"/>
    <property type="molecule type" value="Genomic_DNA"/>
</dbReference>
<feature type="region of interest" description="Disordered" evidence="1">
    <location>
        <begin position="405"/>
        <end position="460"/>
    </location>
</feature>
<gene>
    <name evidence="2" type="ORF">B0T22DRAFT_445262</name>
</gene>
<feature type="compositionally biased region" description="Basic and acidic residues" evidence="1">
    <location>
        <begin position="420"/>
        <end position="431"/>
    </location>
</feature>
<dbReference type="AlphaFoldDB" id="A0AAE0WZT9"/>
<feature type="compositionally biased region" description="Low complexity" evidence="1">
    <location>
        <begin position="432"/>
        <end position="443"/>
    </location>
</feature>
<evidence type="ECO:0000313" key="3">
    <source>
        <dbReference type="Proteomes" id="UP001270362"/>
    </source>
</evidence>
<dbReference type="Proteomes" id="UP001270362">
    <property type="component" value="Unassembled WGS sequence"/>
</dbReference>
<keyword evidence="3" id="KW-1185">Reference proteome</keyword>
<protein>
    <submittedName>
        <fullName evidence="2">Uncharacterized protein</fullName>
    </submittedName>
</protein>
<accession>A0AAE0WZT9</accession>
<evidence type="ECO:0000256" key="1">
    <source>
        <dbReference type="SAM" id="MobiDB-lite"/>
    </source>
</evidence>